<dbReference type="EMBL" id="BAABJH010000001">
    <property type="protein sequence ID" value="GAA4890458.1"/>
    <property type="molecule type" value="Genomic_DNA"/>
</dbReference>
<organism evidence="1 2">
    <name type="scientific">Flaviramulus aquimarinus</name>
    <dbReference type="NCBI Taxonomy" id="1170456"/>
    <lineage>
        <taxon>Bacteria</taxon>
        <taxon>Pseudomonadati</taxon>
        <taxon>Bacteroidota</taxon>
        <taxon>Flavobacteriia</taxon>
        <taxon>Flavobacteriales</taxon>
        <taxon>Flavobacteriaceae</taxon>
        <taxon>Flaviramulus</taxon>
    </lineage>
</organism>
<evidence type="ECO:0000313" key="2">
    <source>
        <dbReference type="Proteomes" id="UP001500433"/>
    </source>
</evidence>
<reference evidence="2" key="1">
    <citation type="journal article" date="2019" name="Int. J. Syst. Evol. Microbiol.">
        <title>The Global Catalogue of Microorganisms (GCM) 10K type strain sequencing project: providing services to taxonomists for standard genome sequencing and annotation.</title>
        <authorList>
            <consortium name="The Broad Institute Genomics Platform"/>
            <consortium name="The Broad Institute Genome Sequencing Center for Infectious Disease"/>
            <person name="Wu L."/>
            <person name="Ma J."/>
        </authorList>
    </citation>
    <scope>NUCLEOTIDE SEQUENCE [LARGE SCALE GENOMIC DNA]</scope>
    <source>
        <strain evidence="2">JCM 18274</strain>
    </source>
</reference>
<protein>
    <submittedName>
        <fullName evidence="1">Uncharacterized protein</fullName>
    </submittedName>
</protein>
<name>A0ABP9F0Y6_9FLAO</name>
<comment type="caution">
    <text evidence="1">The sequence shown here is derived from an EMBL/GenBank/DDBJ whole genome shotgun (WGS) entry which is preliminary data.</text>
</comment>
<sequence length="287" mass="33309">MAFLFLMGATLLQHFVILIDMDKNLITLFNTIQTFVNSNNNDFLMKEFIRNTSQEESIIEIDRNKGIVVCQDGSKFLFSTSLKRNVSSFYSKIKIDIDSIFIEISLTSKTKNYIENTLDYIIDSQEDLLITFPVYNKLIENIKNYLNEKYNLNIVLNKEPDYTSSYFKVKSGYSEKVFTEMYTIAIDNDIINDEKVSEKNFIDALTATETTCTIEFKVKNVLTVNFLECIKPFFENYNGKTIGNSKRFKTNGGTILTQTNYNRFKKISFKKDQEIISGIQSEIRKLL</sequence>
<dbReference type="Proteomes" id="UP001500433">
    <property type="component" value="Unassembled WGS sequence"/>
</dbReference>
<proteinExistence type="predicted"/>
<keyword evidence="2" id="KW-1185">Reference proteome</keyword>
<evidence type="ECO:0000313" key="1">
    <source>
        <dbReference type="EMBL" id="GAA4890458.1"/>
    </source>
</evidence>
<gene>
    <name evidence="1" type="ORF">GCM10023311_13340</name>
</gene>
<accession>A0ABP9F0Y6</accession>